<feature type="transmembrane region" description="Helical" evidence="7">
    <location>
        <begin position="52"/>
        <end position="75"/>
    </location>
</feature>
<evidence type="ECO:0000256" key="5">
    <source>
        <dbReference type="ARBA" id="ARBA00038359"/>
    </source>
</evidence>
<feature type="transmembrane region" description="Helical" evidence="7">
    <location>
        <begin position="251"/>
        <end position="271"/>
    </location>
</feature>
<evidence type="ECO:0000256" key="6">
    <source>
        <dbReference type="SAM" id="MobiDB-lite"/>
    </source>
</evidence>
<dbReference type="PANTHER" id="PTHR33048:SF163">
    <property type="entry name" value="INTEGRAL MEMBRANE PROTEIN (AFU_ORTHOLOGUE AFUA_8G05510)"/>
    <property type="match status" value="1"/>
</dbReference>
<dbReference type="EMBL" id="RZGK01000003">
    <property type="protein sequence ID" value="KAF9700594.1"/>
    <property type="molecule type" value="Genomic_DNA"/>
</dbReference>
<feature type="transmembrane region" description="Helical" evidence="7">
    <location>
        <begin position="129"/>
        <end position="149"/>
    </location>
</feature>
<accession>A0A8H7J9X3</accession>
<feature type="transmembrane region" description="Helical" evidence="7">
    <location>
        <begin position="210"/>
        <end position="230"/>
    </location>
</feature>
<comment type="subcellular location">
    <subcellularLocation>
        <location evidence="1">Membrane</location>
        <topology evidence="1">Multi-pass membrane protein</topology>
    </subcellularLocation>
</comment>
<dbReference type="InterPro" id="IPR049326">
    <property type="entry name" value="Rhodopsin_dom_fungi"/>
</dbReference>
<evidence type="ECO:0000313" key="9">
    <source>
        <dbReference type="EMBL" id="KAF9700594.1"/>
    </source>
</evidence>
<feature type="compositionally biased region" description="Basic and acidic residues" evidence="6">
    <location>
        <begin position="357"/>
        <end position="369"/>
    </location>
</feature>
<dbReference type="InterPro" id="IPR052337">
    <property type="entry name" value="SAT4-like"/>
</dbReference>
<evidence type="ECO:0000256" key="2">
    <source>
        <dbReference type="ARBA" id="ARBA00022692"/>
    </source>
</evidence>
<feature type="transmembrane region" description="Helical" evidence="7">
    <location>
        <begin position="95"/>
        <end position="117"/>
    </location>
</feature>
<comment type="caution">
    <text evidence="9">The sequence shown here is derived from an EMBL/GenBank/DDBJ whole genome shotgun (WGS) entry which is preliminary data.</text>
</comment>
<dbReference type="AlphaFoldDB" id="A0A8H7J9X3"/>
<evidence type="ECO:0000256" key="7">
    <source>
        <dbReference type="SAM" id="Phobius"/>
    </source>
</evidence>
<keyword evidence="10" id="KW-1185">Reference proteome</keyword>
<sequence length="369" mass="41215">MDAPTPNMSLDDRSNAIKYSYPFIAFFSTSFVALRVGNNIRNKKYYNVSDMLLILAQTCALIGSSFGYMCAWVGAGKHVWDPSVTPQDNANYLKYLWFAQTFNLTSMAALKFSICAFMLQLDFSKTFRMLIWTSVVVHTGFNVVFPYIIVFGECGPVAKHWDNTLPGYCWGPKPRVTSGYCGAASNIVSDLFYTCAPLIYTAKVQLPPRVMWGVRVVFLLGFITTVISAVKLYEIKALNESRDMSYQGVNLAILSVTEVLVGSLTASLPPLRRLFENFLSRILPESVKGSSRRTMGNSYVLPEFGNMNTKRTKREDHESDDSSEKTILPGALGSSTNIEQGKSGEIMRTTHVSLTVDDTKPHPRNEEWA</sequence>
<name>A0A8H7J9X3_9PLEO</name>
<keyword evidence="2 7" id="KW-0812">Transmembrane</keyword>
<reference evidence="9" key="2">
    <citation type="submission" date="2020-09" db="EMBL/GenBank/DDBJ databases">
        <title>Reference genome assembly for Australian Ascochyta lentis isolate Al4.</title>
        <authorList>
            <person name="Lee R.C."/>
            <person name="Farfan-Caceres L.M."/>
            <person name="Debler J.W."/>
            <person name="Williams A.H."/>
            <person name="Henares B.M."/>
        </authorList>
    </citation>
    <scope>NUCLEOTIDE SEQUENCE</scope>
    <source>
        <strain evidence="9">Al4</strain>
    </source>
</reference>
<evidence type="ECO:0000256" key="4">
    <source>
        <dbReference type="ARBA" id="ARBA00023136"/>
    </source>
</evidence>
<feature type="transmembrane region" description="Helical" evidence="7">
    <location>
        <begin position="20"/>
        <end position="40"/>
    </location>
</feature>
<reference evidence="9" key="1">
    <citation type="submission" date="2018-12" db="EMBL/GenBank/DDBJ databases">
        <authorList>
            <person name="Syme R.A."/>
            <person name="Farfan-Caceres L."/>
            <person name="Lichtenzveig J."/>
        </authorList>
    </citation>
    <scope>NUCLEOTIDE SEQUENCE</scope>
    <source>
        <strain evidence="9">Al4</strain>
    </source>
</reference>
<feature type="compositionally biased region" description="Basic and acidic residues" evidence="6">
    <location>
        <begin position="313"/>
        <end position="324"/>
    </location>
</feature>
<gene>
    <name evidence="9" type="ORF">EKO04_001435</name>
</gene>
<evidence type="ECO:0000256" key="3">
    <source>
        <dbReference type="ARBA" id="ARBA00022989"/>
    </source>
</evidence>
<proteinExistence type="inferred from homology"/>
<evidence type="ECO:0000256" key="1">
    <source>
        <dbReference type="ARBA" id="ARBA00004141"/>
    </source>
</evidence>
<feature type="domain" description="Rhodopsin" evidence="8">
    <location>
        <begin position="34"/>
        <end position="276"/>
    </location>
</feature>
<dbReference type="Pfam" id="PF20684">
    <property type="entry name" value="Fung_rhodopsin"/>
    <property type="match status" value="1"/>
</dbReference>
<dbReference type="PANTHER" id="PTHR33048">
    <property type="entry name" value="PTH11-LIKE INTEGRAL MEMBRANE PROTEIN (AFU_ORTHOLOGUE AFUA_5G11245)"/>
    <property type="match status" value="1"/>
</dbReference>
<organism evidence="9 10">
    <name type="scientific">Ascochyta lentis</name>
    <dbReference type="NCBI Taxonomy" id="205686"/>
    <lineage>
        <taxon>Eukaryota</taxon>
        <taxon>Fungi</taxon>
        <taxon>Dikarya</taxon>
        <taxon>Ascomycota</taxon>
        <taxon>Pezizomycotina</taxon>
        <taxon>Dothideomycetes</taxon>
        <taxon>Pleosporomycetidae</taxon>
        <taxon>Pleosporales</taxon>
        <taxon>Pleosporineae</taxon>
        <taxon>Didymellaceae</taxon>
        <taxon>Ascochyta</taxon>
    </lineage>
</organism>
<dbReference type="Proteomes" id="UP000651452">
    <property type="component" value="Unassembled WGS sequence"/>
</dbReference>
<protein>
    <recommendedName>
        <fullName evidence="8">Rhodopsin domain-containing protein</fullName>
    </recommendedName>
</protein>
<dbReference type="GO" id="GO:0016020">
    <property type="term" value="C:membrane"/>
    <property type="evidence" value="ECO:0007669"/>
    <property type="project" value="UniProtKB-SubCell"/>
</dbReference>
<evidence type="ECO:0000259" key="8">
    <source>
        <dbReference type="Pfam" id="PF20684"/>
    </source>
</evidence>
<evidence type="ECO:0000313" key="10">
    <source>
        <dbReference type="Proteomes" id="UP000651452"/>
    </source>
</evidence>
<feature type="region of interest" description="Disordered" evidence="6">
    <location>
        <begin position="298"/>
        <end position="369"/>
    </location>
</feature>
<dbReference type="OrthoDB" id="4682787at2759"/>
<comment type="similarity">
    <text evidence="5">Belongs to the SAT4 family.</text>
</comment>
<keyword evidence="4 7" id="KW-0472">Membrane</keyword>
<keyword evidence="3 7" id="KW-1133">Transmembrane helix</keyword>